<evidence type="ECO:0000313" key="4">
    <source>
        <dbReference type="EMBL" id="CAH1731042.1"/>
    </source>
</evidence>
<evidence type="ECO:0000313" key="5">
    <source>
        <dbReference type="Proteomes" id="UP001154329"/>
    </source>
</evidence>
<dbReference type="AlphaFoldDB" id="A0A9P0J6Q2"/>
<comment type="similarity">
    <text evidence="1 2">Belongs to the phospholipid scramblase family.</text>
</comment>
<keyword evidence="2" id="KW-0449">Lipoprotein</keyword>
<dbReference type="PANTHER" id="PTHR23248">
    <property type="entry name" value="PHOSPHOLIPID SCRAMBLASE-RELATED"/>
    <property type="match status" value="1"/>
</dbReference>
<protein>
    <recommendedName>
        <fullName evidence="2">Phospholipid scramblase</fullName>
    </recommendedName>
</protein>
<evidence type="ECO:0000256" key="1">
    <source>
        <dbReference type="ARBA" id="ARBA00005350"/>
    </source>
</evidence>
<dbReference type="Proteomes" id="UP001154329">
    <property type="component" value="Chromosome 3"/>
</dbReference>
<sequence>MYSSANVAPPPPGFPQYHPLQNQYPPAGNQNQYPPVGYQSQPYQYDQYNMYQYQPQMPAHQNQGYPAIQNPNYPPSYSQPGYGHVIQHQPGAYQPSLQVVADGWMAIPQAIPQNCPNGLQYLSTINQLFVTQQVEVIETLVGFETNNKYSIKNDAGQKVYYAVEENDCCTRNCCDEIRPFEMKILDNYQNEVIHLSRPLACQSCCFPCCLQKMEVFSPPGCLVGTVEQNWSILKPIFTIRNAANEEVLKIEGPICEYSMCGCDVEFKILSKDKTTVIGRISKQWSGFLREVFTDADFFGITFPMDLDVQMKAVMLGACMLIDYMYFED</sequence>
<dbReference type="GO" id="GO:0017128">
    <property type="term" value="F:phospholipid scramblase activity"/>
    <property type="evidence" value="ECO:0007669"/>
    <property type="project" value="InterPro"/>
</dbReference>
<keyword evidence="5" id="KW-1185">Reference proteome</keyword>
<dbReference type="GO" id="GO:0005886">
    <property type="term" value="C:plasma membrane"/>
    <property type="evidence" value="ECO:0007669"/>
    <property type="project" value="TreeGrafter"/>
</dbReference>
<dbReference type="InterPro" id="IPR005552">
    <property type="entry name" value="Scramblase"/>
</dbReference>
<dbReference type="InterPro" id="IPR025659">
    <property type="entry name" value="Tubby-like_C"/>
</dbReference>
<feature type="region of interest" description="Disordered" evidence="3">
    <location>
        <begin position="1"/>
        <end position="36"/>
    </location>
</feature>
<dbReference type="Pfam" id="PF03803">
    <property type="entry name" value="Scramblase"/>
    <property type="match status" value="1"/>
</dbReference>
<proteinExistence type="inferred from homology"/>
<dbReference type="SUPFAM" id="SSF54518">
    <property type="entry name" value="Tubby C-terminal domain-like"/>
    <property type="match status" value="1"/>
</dbReference>
<dbReference type="PANTHER" id="PTHR23248:SF9">
    <property type="entry name" value="PHOSPHOLIPID SCRAMBLASE"/>
    <property type="match status" value="1"/>
</dbReference>
<feature type="compositionally biased region" description="Polar residues" evidence="3">
    <location>
        <begin position="19"/>
        <end position="33"/>
    </location>
</feature>
<gene>
    <name evidence="4" type="ORF">APHIGO_LOCUS7839</name>
</gene>
<reference evidence="4" key="1">
    <citation type="submission" date="2022-02" db="EMBL/GenBank/DDBJ databases">
        <authorList>
            <person name="King R."/>
        </authorList>
    </citation>
    <scope>NUCLEOTIDE SEQUENCE</scope>
</reference>
<comment type="cofactor">
    <cofactor evidence="2">
        <name>Ca(2+)</name>
        <dbReference type="ChEBI" id="CHEBI:29108"/>
    </cofactor>
</comment>
<dbReference type="EMBL" id="OU899036">
    <property type="protein sequence ID" value="CAH1731042.1"/>
    <property type="molecule type" value="Genomic_DNA"/>
</dbReference>
<keyword evidence="2" id="KW-0564">Palmitate</keyword>
<evidence type="ECO:0000256" key="2">
    <source>
        <dbReference type="RuleBase" id="RU363116"/>
    </source>
</evidence>
<keyword evidence="2" id="KW-0106">Calcium</keyword>
<name>A0A9P0J6Q2_APHGO</name>
<accession>A0A9P0J6Q2</accession>
<comment type="function">
    <text evidence="2">May mediate accelerated ATP-independent bidirectional transbilayer migration of phospholipids upon binding calcium ions that results in a loss of phospholipid asymmetry in the plasma membrane.</text>
</comment>
<dbReference type="OrthoDB" id="191150at2759"/>
<organism evidence="4 5">
    <name type="scientific">Aphis gossypii</name>
    <name type="common">Cotton aphid</name>
    <dbReference type="NCBI Taxonomy" id="80765"/>
    <lineage>
        <taxon>Eukaryota</taxon>
        <taxon>Metazoa</taxon>
        <taxon>Ecdysozoa</taxon>
        <taxon>Arthropoda</taxon>
        <taxon>Hexapoda</taxon>
        <taxon>Insecta</taxon>
        <taxon>Pterygota</taxon>
        <taxon>Neoptera</taxon>
        <taxon>Paraneoptera</taxon>
        <taxon>Hemiptera</taxon>
        <taxon>Sternorrhyncha</taxon>
        <taxon>Aphidomorpha</taxon>
        <taxon>Aphidoidea</taxon>
        <taxon>Aphididae</taxon>
        <taxon>Aphidini</taxon>
        <taxon>Aphis</taxon>
        <taxon>Aphis</taxon>
    </lineage>
</organism>
<evidence type="ECO:0000256" key="3">
    <source>
        <dbReference type="SAM" id="MobiDB-lite"/>
    </source>
</evidence>
<reference evidence="4" key="2">
    <citation type="submission" date="2022-10" db="EMBL/GenBank/DDBJ databases">
        <authorList>
            <consortium name="ENA_rothamsted_submissions"/>
            <consortium name="culmorum"/>
            <person name="King R."/>
        </authorList>
    </citation>
    <scope>NUCLEOTIDE SEQUENCE</scope>
</reference>